<protein>
    <submittedName>
        <fullName evidence="3">TrkA family potassium uptake protein</fullName>
    </submittedName>
</protein>
<dbReference type="KEGG" id="aaxa:NCTC10138_00535"/>
<dbReference type="PROSITE" id="PS51202">
    <property type="entry name" value="RCK_C"/>
    <property type="match status" value="1"/>
</dbReference>
<dbReference type="RefSeq" id="WP_026390586.1">
    <property type="nucleotide sequence ID" value="NZ_LR215048.1"/>
</dbReference>
<feature type="domain" description="RCK C-terminal" evidence="2">
    <location>
        <begin position="140"/>
        <end position="222"/>
    </location>
</feature>
<evidence type="ECO:0000259" key="2">
    <source>
        <dbReference type="PROSITE" id="PS51202"/>
    </source>
</evidence>
<dbReference type="InterPro" id="IPR003148">
    <property type="entry name" value="RCK_N"/>
</dbReference>
<feature type="domain" description="RCK N-terminal" evidence="1">
    <location>
        <begin position="2"/>
        <end position="123"/>
    </location>
</feature>
<reference evidence="3 4" key="1">
    <citation type="submission" date="2019-01" db="EMBL/GenBank/DDBJ databases">
        <authorList>
            <consortium name="Pathogen Informatics"/>
        </authorList>
    </citation>
    <scope>NUCLEOTIDE SEQUENCE [LARGE SCALE GENOMIC DNA]</scope>
    <source>
        <strain evidence="3 4">NCTC10138</strain>
    </source>
</reference>
<dbReference type="Gene3D" id="3.30.70.1450">
    <property type="entry name" value="Regulator of K+ conductance, C-terminal domain"/>
    <property type="match status" value="1"/>
</dbReference>
<dbReference type="InterPro" id="IPR050721">
    <property type="entry name" value="Trk_Ktr_HKT_K-transport"/>
</dbReference>
<dbReference type="SUPFAM" id="SSF116726">
    <property type="entry name" value="TrkA C-terminal domain-like"/>
    <property type="match status" value="1"/>
</dbReference>
<dbReference type="InterPro" id="IPR006037">
    <property type="entry name" value="RCK_C"/>
</dbReference>
<dbReference type="PANTHER" id="PTHR43833">
    <property type="entry name" value="POTASSIUM CHANNEL PROTEIN 2-RELATED-RELATED"/>
    <property type="match status" value="1"/>
</dbReference>
<dbReference type="STRING" id="1278311.GCA_000428705_01064"/>
<dbReference type="PROSITE" id="PS51201">
    <property type="entry name" value="RCK_N"/>
    <property type="match status" value="1"/>
</dbReference>
<dbReference type="InterPro" id="IPR036291">
    <property type="entry name" value="NAD(P)-bd_dom_sf"/>
</dbReference>
<dbReference type="EMBL" id="LR215048">
    <property type="protein sequence ID" value="VEU80177.1"/>
    <property type="molecule type" value="Genomic_DNA"/>
</dbReference>
<dbReference type="GO" id="GO:0006813">
    <property type="term" value="P:potassium ion transport"/>
    <property type="evidence" value="ECO:0007669"/>
    <property type="project" value="InterPro"/>
</dbReference>
<proteinExistence type="predicted"/>
<evidence type="ECO:0000259" key="1">
    <source>
        <dbReference type="PROSITE" id="PS51201"/>
    </source>
</evidence>
<dbReference type="InterPro" id="IPR036721">
    <property type="entry name" value="RCK_C_sf"/>
</dbReference>
<evidence type="ECO:0000313" key="4">
    <source>
        <dbReference type="Proteomes" id="UP000289841"/>
    </source>
</evidence>
<dbReference type="SUPFAM" id="SSF51735">
    <property type="entry name" value="NAD(P)-binding Rossmann-fold domains"/>
    <property type="match status" value="1"/>
</dbReference>
<accession>A0A449BCM7</accession>
<dbReference type="GO" id="GO:0008324">
    <property type="term" value="F:monoatomic cation transmembrane transporter activity"/>
    <property type="evidence" value="ECO:0007669"/>
    <property type="project" value="InterPro"/>
</dbReference>
<dbReference type="PANTHER" id="PTHR43833:SF7">
    <property type="entry name" value="KTR SYSTEM POTASSIUM UPTAKE PROTEIN C"/>
    <property type="match status" value="1"/>
</dbReference>
<evidence type="ECO:0000313" key="3">
    <source>
        <dbReference type="EMBL" id="VEU80177.1"/>
    </source>
</evidence>
<dbReference type="OrthoDB" id="9776294at2"/>
<dbReference type="Proteomes" id="UP000289841">
    <property type="component" value="Chromosome"/>
</dbReference>
<dbReference type="Pfam" id="PF02254">
    <property type="entry name" value="TrkA_N"/>
    <property type="match status" value="1"/>
</dbReference>
<name>A0A449BCM7_HAPAX</name>
<dbReference type="AlphaFoldDB" id="A0A449BCM7"/>
<organism evidence="3 4">
    <name type="scientific">Haploplasma axanthum</name>
    <name type="common">Acholeplasma axanthum</name>
    <dbReference type="NCBI Taxonomy" id="29552"/>
    <lineage>
        <taxon>Bacteria</taxon>
        <taxon>Bacillati</taxon>
        <taxon>Mycoplasmatota</taxon>
        <taxon>Mollicutes</taxon>
        <taxon>Acholeplasmatales</taxon>
        <taxon>Acholeplasmataceae</taxon>
        <taxon>Haploplasma</taxon>
    </lineage>
</organism>
<gene>
    <name evidence="3" type="primary">ktrA</name>
    <name evidence="3" type="ORF">NCTC10138_00535</name>
</gene>
<sequence length="222" mass="24632">MKKSVAIIGLSRFGLNLVESFSKLNVNLIAIDKDRESVRKASELTHNVFTCDSTNEEALKECGIANVDHVILAIGQNDNSNLSSSIMTIIKLKGLGIKNITARADDEDYIEVLKLVGATDVVTPLKIASDRLSNKIAAGNLVDYFNIKNDYDVFEVKISSGFEPIALMELDTRQKYRINILLVEREGKTIIPSKDLILQAGDDIFIFGEKKNIRKILSVFTI</sequence>
<keyword evidence="4" id="KW-1185">Reference proteome</keyword>
<dbReference type="Gene3D" id="3.40.50.720">
    <property type="entry name" value="NAD(P)-binding Rossmann-like Domain"/>
    <property type="match status" value="1"/>
</dbReference>
<dbReference type="Pfam" id="PF02080">
    <property type="entry name" value="TrkA_C"/>
    <property type="match status" value="1"/>
</dbReference>